<feature type="compositionally biased region" description="Low complexity" evidence="2">
    <location>
        <begin position="595"/>
        <end position="609"/>
    </location>
</feature>
<dbReference type="InterPro" id="IPR011010">
    <property type="entry name" value="DNA_brk_join_enz"/>
</dbReference>
<dbReference type="EMBL" id="CAMXCT020000108">
    <property type="protein sequence ID" value="CAL1127304.1"/>
    <property type="molecule type" value="Genomic_DNA"/>
</dbReference>
<evidence type="ECO:0000256" key="1">
    <source>
        <dbReference type="ARBA" id="ARBA00023172"/>
    </source>
</evidence>
<sequence>MRRIDVAALYVQELERQKHVKVCVDVASQIHDDIAIQGYDHIFDVHRVFQSQDLWCGVSDCWVLWGSSVNSPLAFPVRFTAAPPLSLPLDLVFPLASCLVFWLLPTLLISYCSLVSVCLVRFHLSLPLPLLTSEGVLGCQGTCMSDRVVERLTSAVEQLTIATDQLRETICAERRATVRSILEEQTPAVESLQSDITRDGFQIVIEELSRLPFPDRFQEERIRQEFRGAEEGPPEVPNFLVPWLRTKITNKPPGVETRVEIAYRMRKSQLKFVAAGEDSLLCVFDPPIDTIQDDLPGACVCIPIMSREGVFLLAVPCDFFKNEVLQEAMPGLDEGNALGPSQELTGFLLEEDEAGVEHKIEVLTKFLLLDVNDNALNAMREYDVLSDPQLTIQPFDVDRPQAIVDVKGALPDILSWVENTVGGQRLNFYSAREEQEHAAQPKAPKKAAAQTKKVTTAMLAQQMAAMAEQIQALASRQESMMQSQQPPNGYASPAAGLPLEAGVAARLPPVSAGFGGPPPSGVPKVAQVTGPPPKVRAPIPQRPQVEVPDTGERLEDMSYPPQTGQDTMAAAIMQQSVALTSLVAQLTSGDPITDLTSSGSGGQSLSTKGVARREKMQQDLASGSSNYFLQLQQQLFRKMHPTKPLPKTDQELVSSGVTMTSYMDRYGGYKGKPESAMIMWMLSHVADAAAQDNLPLAKEYLALTIAAVEQAALDGSWSIAYVIGLLEEPPAQVFMDRSTPVTAMGRPFAPLIPAAWSAVALAYLKEVELITSKKAESKQGKNAPANKPIEPNQPSPPPKRPKFPKKPKGGRYGEMELLQREPSKHHFDLYRRIKLLIESDGPAVVESLPKAGDDLCVAFKEPKVLLHHQPAPEGPLIRDTPETMARLARSWDDLGLLTVHKTPIHPSSRVRIFGAYKDASTHRQIGDRRGQNSLEAKVLGPSRDLPSGADLCEVFVDPKTSRLHISITDRKDFYHQLECTRQKAIANTIGPAIPEELLSDTRAYSAFLLQQSRRKFDRQMQGDQLRGVSDESFIVPPPGQVWCAFNAVLQGDHAGVEIATEAHRNLLQANGLLDAGTQLRASRPLFSSDCVDGLVIDDYFCVSVEPQQSTGSFSRARTAYHTAEKVYHEHGLMGSPQKDIVDQDEGRVIGAYLNSSHRALSRGLVTVGAPPEKRVAISHLTLELCRLRSTTDALHLCLIGGWVSILGHRRPLMSVLQESFRVVGIATFDRNSPKIIPLSREVANELTLLSVLMPLALCELSAPFDDAIYCTDASNERGAVLQAPISPELSEIMWRVSRSKGAYSRLLSPIEVILKRLDALEEKDHQTLIGSPERPLAFSFEFIEVFSGAAKISHFIAIEGISPGPPLDIGDSPQYDLRFVHVISWITHLIVERRLLGFFLGPPCTTFSIMRRPRLRSKQVPFGFQPFEEKTQVGNQLAHRSFQTMGVAAQCDSCGMLETPYSSYMKGLPGWQYLKSLPEAEEVRCDSCRFQSPHLKSFRLLGLRLEMDSLNLRCQCQHRHVVVEGSLTKSSATYTDALACQIAKVISRGIAGVKSRIYADADLDVSGLESQLSNEIMLSSCWEVKSSWRFRKPSHINILEEAALLKLCNHLAIEKAPVRCVDMVDSNVVRCATAKGRSSSLGLSPILRRVSAVCVASGIYMSVPFTPTRLNCADDPTRLRELRMPLRGLNLELWSRRELFLLASLPKLKRWASNWVRLVLRLCGTAALFWNDRSLYRRGNLCNVPRTSPDYSSVDFDSTLGFPGEGPFLCLFLDTMYFIGSCFMTLWTLPRPCRWTFSHTGLHACSAPLSSALSCALLFLCSPLGCFLLAGSCWGAASAMPISAATPGELRRAQTRSGRGPLQTGRPVTEATNAARLKFWNLFVDWSFELDINIEAMLDGHHLYIDDINMLLTKYGRELYDSGKSYNQYAETINAVGARKPAIRRMLQQAWDLGYAWVRSEPSVHHVAVPVPIILAMTSVAMMWGWIRVAGCLALGFSAMLRPGELVGAFRRDLLLPKDSGYTMRYALLSIREPKSRFTYARHQTAKADSEDFLQIVELAFNDLSDHERLWPYSAQTLRQRFKTILRALHLPDESRPGERCLDLGSLRSGGATFIITATENSELVRRRGRWASNKMMDIYIQESMAIQYMKMIPEKARVTVLSVAGVFPDILRRAKQYHEAKIPLNTWFFLFSS</sequence>
<evidence type="ECO:0000313" key="3">
    <source>
        <dbReference type="EMBL" id="CAI3973929.1"/>
    </source>
</evidence>
<feature type="region of interest" description="Disordered" evidence="2">
    <location>
        <begin position="592"/>
        <end position="617"/>
    </location>
</feature>
<protein>
    <submittedName>
        <fullName evidence="3">Uncharacterized protein</fullName>
    </submittedName>
</protein>
<keyword evidence="5" id="KW-1185">Reference proteome</keyword>
<reference evidence="4" key="2">
    <citation type="submission" date="2024-04" db="EMBL/GenBank/DDBJ databases">
        <authorList>
            <person name="Chen Y."/>
            <person name="Shah S."/>
            <person name="Dougan E. K."/>
            <person name="Thang M."/>
            <person name="Chan C."/>
        </authorList>
    </citation>
    <scope>NUCLEOTIDE SEQUENCE [LARGE SCALE GENOMIC DNA]</scope>
</reference>
<proteinExistence type="predicted"/>
<dbReference type="EMBL" id="CAMXCT010000108">
    <property type="protein sequence ID" value="CAI3973929.1"/>
    <property type="molecule type" value="Genomic_DNA"/>
</dbReference>
<dbReference type="GO" id="GO:0006310">
    <property type="term" value="P:DNA recombination"/>
    <property type="evidence" value="ECO:0007669"/>
    <property type="project" value="UniProtKB-KW"/>
</dbReference>
<dbReference type="GO" id="GO:0015074">
    <property type="term" value="P:DNA integration"/>
    <property type="evidence" value="ECO:0007669"/>
    <property type="project" value="InterPro"/>
</dbReference>
<dbReference type="Proteomes" id="UP001152797">
    <property type="component" value="Unassembled WGS sequence"/>
</dbReference>
<dbReference type="EMBL" id="CAMXCT030000108">
    <property type="protein sequence ID" value="CAL4761241.1"/>
    <property type="molecule type" value="Genomic_DNA"/>
</dbReference>
<evidence type="ECO:0000313" key="5">
    <source>
        <dbReference type="Proteomes" id="UP001152797"/>
    </source>
</evidence>
<reference evidence="3" key="1">
    <citation type="submission" date="2022-10" db="EMBL/GenBank/DDBJ databases">
        <authorList>
            <person name="Chen Y."/>
            <person name="Dougan E. K."/>
            <person name="Chan C."/>
            <person name="Rhodes N."/>
            <person name="Thang M."/>
        </authorList>
    </citation>
    <scope>NUCLEOTIDE SEQUENCE</scope>
</reference>
<name>A0A9P1BI79_9DINO</name>
<accession>A0A9P1BI79</accession>
<organism evidence="3">
    <name type="scientific">Cladocopium goreaui</name>
    <dbReference type="NCBI Taxonomy" id="2562237"/>
    <lineage>
        <taxon>Eukaryota</taxon>
        <taxon>Sar</taxon>
        <taxon>Alveolata</taxon>
        <taxon>Dinophyceae</taxon>
        <taxon>Suessiales</taxon>
        <taxon>Symbiodiniaceae</taxon>
        <taxon>Cladocopium</taxon>
    </lineage>
</organism>
<evidence type="ECO:0000313" key="4">
    <source>
        <dbReference type="EMBL" id="CAL1127304.1"/>
    </source>
</evidence>
<dbReference type="Gene3D" id="1.10.443.10">
    <property type="entry name" value="Intergrase catalytic core"/>
    <property type="match status" value="1"/>
</dbReference>
<dbReference type="GO" id="GO:0003677">
    <property type="term" value="F:DNA binding"/>
    <property type="evidence" value="ECO:0007669"/>
    <property type="project" value="InterPro"/>
</dbReference>
<dbReference type="InterPro" id="IPR013762">
    <property type="entry name" value="Integrase-like_cat_sf"/>
</dbReference>
<evidence type="ECO:0000256" key="2">
    <source>
        <dbReference type="SAM" id="MobiDB-lite"/>
    </source>
</evidence>
<feature type="region of interest" description="Disordered" evidence="2">
    <location>
        <begin position="510"/>
        <end position="546"/>
    </location>
</feature>
<dbReference type="OrthoDB" id="432868at2759"/>
<comment type="caution">
    <text evidence="3">The sequence shown here is derived from an EMBL/GenBank/DDBJ whole genome shotgun (WGS) entry which is preliminary data.</text>
</comment>
<feature type="region of interest" description="Disordered" evidence="2">
    <location>
        <begin position="775"/>
        <end position="811"/>
    </location>
</feature>
<dbReference type="SUPFAM" id="SSF56349">
    <property type="entry name" value="DNA breaking-rejoining enzymes"/>
    <property type="match status" value="1"/>
</dbReference>
<feature type="compositionally biased region" description="Basic residues" evidence="2">
    <location>
        <begin position="799"/>
        <end position="809"/>
    </location>
</feature>
<gene>
    <name evidence="3" type="ORF">C1SCF055_LOCUS2373</name>
</gene>
<keyword evidence="1" id="KW-0233">DNA recombination</keyword>